<dbReference type="PANTHER" id="PTHR38480">
    <property type="entry name" value="SLR0254 PROTEIN"/>
    <property type="match status" value="1"/>
</dbReference>
<comment type="caution">
    <text evidence="7">The sequence shown here is derived from an EMBL/GenBank/DDBJ whole genome shotgun (WGS) entry which is preliminary data.</text>
</comment>
<protein>
    <submittedName>
        <fullName evidence="7">Putative RDD family membrane protein YckC</fullName>
    </submittedName>
</protein>
<dbReference type="Proteomes" id="UP000240971">
    <property type="component" value="Unassembled WGS sequence"/>
</dbReference>
<evidence type="ECO:0000256" key="1">
    <source>
        <dbReference type="ARBA" id="ARBA00004141"/>
    </source>
</evidence>
<reference evidence="7 8" key="1">
    <citation type="submission" date="2018-03" db="EMBL/GenBank/DDBJ databases">
        <title>Genomic Encyclopedia of Archaeal and Bacterial Type Strains, Phase II (KMG-II): from individual species to whole genera.</title>
        <authorList>
            <person name="Goeker M."/>
        </authorList>
    </citation>
    <scope>NUCLEOTIDE SEQUENCE [LARGE SCALE GENOMIC DNA]</scope>
    <source>
        <strain evidence="7 8">DSM 24859</strain>
    </source>
</reference>
<feature type="transmembrane region" description="Helical" evidence="5">
    <location>
        <begin position="58"/>
        <end position="79"/>
    </location>
</feature>
<keyword evidence="2 5" id="KW-0812">Transmembrane</keyword>
<keyword evidence="3 5" id="KW-1133">Transmembrane helix</keyword>
<accession>A0A2P8HMM6</accession>
<dbReference type="AlphaFoldDB" id="A0A2P8HMM6"/>
<dbReference type="OrthoDB" id="9814143at2"/>
<name>A0A2P8HMM6_CHINA</name>
<organism evidence="7 8">
    <name type="scientific">Chitinophaga niastensis</name>
    <dbReference type="NCBI Taxonomy" id="536980"/>
    <lineage>
        <taxon>Bacteria</taxon>
        <taxon>Pseudomonadati</taxon>
        <taxon>Bacteroidota</taxon>
        <taxon>Chitinophagia</taxon>
        <taxon>Chitinophagales</taxon>
        <taxon>Chitinophagaceae</taxon>
        <taxon>Chitinophaga</taxon>
    </lineage>
</organism>
<keyword evidence="8" id="KW-1185">Reference proteome</keyword>
<comment type="subcellular location">
    <subcellularLocation>
        <location evidence="1">Membrane</location>
        <topology evidence="1">Multi-pass membrane protein</topology>
    </subcellularLocation>
</comment>
<evidence type="ECO:0000256" key="5">
    <source>
        <dbReference type="SAM" id="Phobius"/>
    </source>
</evidence>
<evidence type="ECO:0000313" key="7">
    <source>
        <dbReference type="EMBL" id="PSL47460.1"/>
    </source>
</evidence>
<dbReference type="EMBL" id="PYAW01000002">
    <property type="protein sequence ID" value="PSL47460.1"/>
    <property type="molecule type" value="Genomic_DNA"/>
</dbReference>
<dbReference type="GO" id="GO:0016020">
    <property type="term" value="C:membrane"/>
    <property type="evidence" value="ECO:0007669"/>
    <property type="project" value="UniProtKB-SubCell"/>
</dbReference>
<feature type="transmembrane region" description="Helical" evidence="5">
    <location>
        <begin position="119"/>
        <end position="136"/>
    </location>
</feature>
<dbReference type="Pfam" id="PF06271">
    <property type="entry name" value="RDD"/>
    <property type="match status" value="1"/>
</dbReference>
<evidence type="ECO:0000256" key="2">
    <source>
        <dbReference type="ARBA" id="ARBA00022692"/>
    </source>
</evidence>
<dbReference type="PANTHER" id="PTHR38480:SF1">
    <property type="entry name" value="SLR0254 PROTEIN"/>
    <property type="match status" value="1"/>
</dbReference>
<keyword evidence="4 5" id="KW-0472">Membrane</keyword>
<evidence type="ECO:0000313" key="8">
    <source>
        <dbReference type="Proteomes" id="UP000240971"/>
    </source>
</evidence>
<sequence length="247" mass="28721">MAEIKIPTSFNIDLEFESADIMKRFIAWLIDLAVRLCYFLMGYLVLTSFRMEYTDNLIIYMFLIVLPILFYFPIAEIAMGGQTPGKKVMHVKVVSMVGNRPSISQHLIRWIFRMVESPLLFYIFFIPVIIPIVAIMRTSYSQRLGDLIAGTIVISTKRKGSIEETIFRDMSNIGYQPQFPQIMKLSDRDMNKVKDLLDRALKARDEELAARVAFRVKEVLQIQTDMPHTSFLETVLNDYNYYTTKDN</sequence>
<evidence type="ECO:0000259" key="6">
    <source>
        <dbReference type="Pfam" id="PF06271"/>
    </source>
</evidence>
<feature type="domain" description="RDD" evidence="6">
    <location>
        <begin position="19"/>
        <end position="150"/>
    </location>
</feature>
<proteinExistence type="predicted"/>
<dbReference type="RefSeq" id="WP_106527909.1">
    <property type="nucleotide sequence ID" value="NZ_PYAW01000002.1"/>
</dbReference>
<dbReference type="InterPro" id="IPR010432">
    <property type="entry name" value="RDD"/>
</dbReference>
<evidence type="ECO:0000256" key="3">
    <source>
        <dbReference type="ARBA" id="ARBA00022989"/>
    </source>
</evidence>
<gene>
    <name evidence="7" type="ORF">CLV51_102308</name>
</gene>
<feature type="transmembrane region" description="Helical" evidence="5">
    <location>
        <begin position="25"/>
        <end position="46"/>
    </location>
</feature>
<evidence type="ECO:0000256" key="4">
    <source>
        <dbReference type="ARBA" id="ARBA00023136"/>
    </source>
</evidence>